<evidence type="ECO:0000313" key="3">
    <source>
        <dbReference type="Proteomes" id="UP000525652"/>
    </source>
</evidence>
<evidence type="ECO:0000313" key="2">
    <source>
        <dbReference type="EMBL" id="MBC2601581.1"/>
    </source>
</evidence>
<keyword evidence="1" id="KW-1133">Transmembrane helix</keyword>
<dbReference type="RefSeq" id="WP_185692305.1">
    <property type="nucleotide sequence ID" value="NZ_JACHVA010000053.1"/>
</dbReference>
<dbReference type="NCBIfam" id="TIGR02532">
    <property type="entry name" value="IV_pilin_GFxxxE"/>
    <property type="match status" value="1"/>
</dbReference>
<keyword evidence="1" id="KW-0472">Membrane</keyword>
<organism evidence="2 3">
    <name type="scientific">Puniceicoccus vermicola</name>
    <dbReference type="NCBI Taxonomy" id="388746"/>
    <lineage>
        <taxon>Bacteria</taxon>
        <taxon>Pseudomonadati</taxon>
        <taxon>Verrucomicrobiota</taxon>
        <taxon>Opitutia</taxon>
        <taxon>Puniceicoccales</taxon>
        <taxon>Puniceicoccaceae</taxon>
        <taxon>Puniceicoccus</taxon>
    </lineage>
</organism>
<accession>A0A7X1E3Z1</accession>
<reference evidence="2 3" key="1">
    <citation type="submission" date="2020-07" db="EMBL/GenBank/DDBJ databases">
        <authorList>
            <person name="Feng X."/>
        </authorList>
    </citation>
    <scope>NUCLEOTIDE SEQUENCE [LARGE SCALE GENOMIC DNA]</scope>
    <source>
        <strain evidence="2 3">JCM14086</strain>
    </source>
</reference>
<gene>
    <name evidence="2" type="ORF">H5P30_07305</name>
</gene>
<keyword evidence="3" id="KW-1185">Reference proteome</keyword>
<dbReference type="Pfam" id="PF07963">
    <property type="entry name" value="N_methyl"/>
    <property type="match status" value="1"/>
</dbReference>
<dbReference type="InterPro" id="IPR045584">
    <property type="entry name" value="Pilin-like"/>
</dbReference>
<dbReference type="Proteomes" id="UP000525652">
    <property type="component" value="Unassembled WGS sequence"/>
</dbReference>
<dbReference type="Gene3D" id="3.30.700.10">
    <property type="entry name" value="Glycoprotein, Type 4 Pilin"/>
    <property type="match status" value="1"/>
</dbReference>
<keyword evidence="1" id="KW-0812">Transmembrane</keyword>
<dbReference type="EMBL" id="JACHVA010000053">
    <property type="protein sequence ID" value="MBC2601581.1"/>
    <property type="molecule type" value="Genomic_DNA"/>
</dbReference>
<dbReference type="InterPro" id="IPR012902">
    <property type="entry name" value="N_methyl_site"/>
</dbReference>
<dbReference type="PANTHER" id="PTHR30093">
    <property type="entry name" value="GENERAL SECRETION PATHWAY PROTEIN G"/>
    <property type="match status" value="1"/>
</dbReference>
<protein>
    <submittedName>
        <fullName evidence="2">Type II secretion system protein</fullName>
    </submittedName>
</protein>
<dbReference type="PANTHER" id="PTHR30093:SF2">
    <property type="entry name" value="TYPE II SECRETION SYSTEM PROTEIN H"/>
    <property type="match status" value="1"/>
</dbReference>
<comment type="caution">
    <text evidence="2">The sequence shown here is derived from an EMBL/GenBank/DDBJ whole genome shotgun (WGS) entry which is preliminary data.</text>
</comment>
<evidence type="ECO:0000256" key="1">
    <source>
        <dbReference type="SAM" id="Phobius"/>
    </source>
</evidence>
<dbReference type="AlphaFoldDB" id="A0A7X1E3Z1"/>
<feature type="transmembrane region" description="Helical" evidence="1">
    <location>
        <begin position="12"/>
        <end position="33"/>
    </location>
</feature>
<proteinExistence type="predicted"/>
<name>A0A7X1E3Z1_9BACT</name>
<sequence length="230" mass="25053">MNSLSKRSGFSLIELIATVAVIFVLIGLGYAGISRARVNAQKSQSVSNLKEIGQAIMLYAADHSGKFPLMCSSDAWQSPIWSTNTLPEYLDENRFELEGGRRIHPVFVDPMLAYDRHGTLGDYGANAEVLRGYPSYPGEGALRISSLGNTNTAKLMMVLAAENGGAENEHGMWYINSKKLGGDVFGISRARPSTRGTDTVLGVFADGHVEAVPEDEFAENFRDYLLVEAE</sequence>
<dbReference type="SUPFAM" id="SSF54523">
    <property type="entry name" value="Pili subunits"/>
    <property type="match status" value="1"/>
</dbReference>